<accession>G2E5K4</accession>
<gene>
    <name evidence="2" type="ORF">ThidrDRAFT_3567</name>
</gene>
<name>G2E5K4_9GAMM</name>
<protein>
    <recommendedName>
        <fullName evidence="4">DUF2065 domain-containing protein</fullName>
    </recommendedName>
</protein>
<evidence type="ECO:0000313" key="3">
    <source>
        <dbReference type="Proteomes" id="UP000004200"/>
    </source>
</evidence>
<keyword evidence="1" id="KW-0472">Membrane</keyword>
<feature type="transmembrane region" description="Helical" evidence="1">
    <location>
        <begin position="25"/>
        <end position="42"/>
    </location>
</feature>
<dbReference type="EMBL" id="AFWT01000032">
    <property type="protein sequence ID" value="EGV28673.1"/>
    <property type="molecule type" value="Genomic_DNA"/>
</dbReference>
<reference evidence="2 3" key="1">
    <citation type="submission" date="2011-06" db="EMBL/GenBank/DDBJ databases">
        <title>The draft genome of Thiorhodococcus drewsii AZ1.</title>
        <authorList>
            <consortium name="US DOE Joint Genome Institute (JGI-PGF)"/>
            <person name="Lucas S."/>
            <person name="Han J."/>
            <person name="Lapidus A."/>
            <person name="Cheng J.-F."/>
            <person name="Goodwin L."/>
            <person name="Pitluck S."/>
            <person name="Peters L."/>
            <person name="Land M.L."/>
            <person name="Hauser L."/>
            <person name="Vogl K."/>
            <person name="Liu Z."/>
            <person name="Imhoff J."/>
            <person name="Thiel V."/>
            <person name="Frigaard N.-U."/>
            <person name="Bryant D.A."/>
            <person name="Woyke T.J."/>
        </authorList>
    </citation>
    <scope>NUCLEOTIDE SEQUENCE [LARGE SCALE GENOMIC DNA]</scope>
    <source>
        <strain evidence="2 3">AZ1</strain>
    </source>
</reference>
<dbReference type="RefSeq" id="WP_007042280.1">
    <property type="nucleotide sequence ID" value="NZ_AFWT01000032.1"/>
</dbReference>
<evidence type="ECO:0000313" key="2">
    <source>
        <dbReference type="EMBL" id="EGV28673.1"/>
    </source>
</evidence>
<dbReference type="Pfam" id="PF09838">
    <property type="entry name" value="DUF2065"/>
    <property type="match status" value="1"/>
</dbReference>
<keyword evidence="1" id="KW-0812">Transmembrane</keyword>
<dbReference type="PANTHER" id="PTHR38602:SF1">
    <property type="entry name" value="INNER MEMBRANE PROTEIN"/>
    <property type="match status" value="1"/>
</dbReference>
<keyword evidence="1" id="KW-1133">Transmembrane helix</keyword>
<dbReference type="PANTHER" id="PTHR38602">
    <property type="entry name" value="INNER MEMBRANE PROTEIN-RELATED"/>
    <property type="match status" value="1"/>
</dbReference>
<dbReference type="InterPro" id="IPR019201">
    <property type="entry name" value="DUF2065"/>
</dbReference>
<feature type="transmembrane region" description="Helical" evidence="1">
    <location>
        <begin position="62"/>
        <end position="80"/>
    </location>
</feature>
<sequence length="81" mass="8758">MADLGPRPGAGRSTLAEFTHTVHDILVALSLVLVIEGIWPFLSPGSFRRALVLMAMEGERPLRSAGLVSMLVGLALLYWVN</sequence>
<evidence type="ECO:0008006" key="4">
    <source>
        <dbReference type="Google" id="ProtNLM"/>
    </source>
</evidence>
<dbReference type="eggNOG" id="COG3242">
    <property type="taxonomic scope" value="Bacteria"/>
</dbReference>
<proteinExistence type="predicted"/>
<dbReference type="Proteomes" id="UP000004200">
    <property type="component" value="Unassembled WGS sequence"/>
</dbReference>
<evidence type="ECO:0000256" key="1">
    <source>
        <dbReference type="SAM" id="Phobius"/>
    </source>
</evidence>
<dbReference type="AlphaFoldDB" id="G2E5K4"/>
<organism evidence="2 3">
    <name type="scientific">Thiorhodococcus drewsii AZ1</name>
    <dbReference type="NCBI Taxonomy" id="765913"/>
    <lineage>
        <taxon>Bacteria</taxon>
        <taxon>Pseudomonadati</taxon>
        <taxon>Pseudomonadota</taxon>
        <taxon>Gammaproteobacteria</taxon>
        <taxon>Chromatiales</taxon>
        <taxon>Chromatiaceae</taxon>
        <taxon>Thiorhodococcus</taxon>
    </lineage>
</organism>
<dbReference type="STRING" id="765913.ThidrDRAFT_3567"/>
<comment type="caution">
    <text evidence="2">The sequence shown here is derived from an EMBL/GenBank/DDBJ whole genome shotgun (WGS) entry which is preliminary data.</text>
</comment>
<keyword evidence="3" id="KW-1185">Reference proteome</keyword>